<organism evidence="3 5">
    <name type="scientific">Lactobacillus crispatus</name>
    <dbReference type="NCBI Taxonomy" id="47770"/>
    <lineage>
        <taxon>Bacteria</taxon>
        <taxon>Bacillati</taxon>
        <taxon>Bacillota</taxon>
        <taxon>Bacilli</taxon>
        <taxon>Lactobacillales</taxon>
        <taxon>Lactobacillaceae</taxon>
        <taxon>Lactobacillus</taxon>
    </lineage>
</organism>
<dbReference type="PATRIC" id="fig|47770.28.peg.1855"/>
<dbReference type="AlphaFoldDB" id="A0A125P6I4"/>
<feature type="signal peptide" evidence="1">
    <location>
        <begin position="1"/>
        <end position="19"/>
    </location>
</feature>
<reference evidence="4" key="2">
    <citation type="submission" date="2023-08" db="EMBL/GenBank/DDBJ databases">
        <title>Lactobacillus from the Female Urinary Tract.</title>
        <authorList>
            <person name="Stegman N."/>
            <person name="Jackson B."/>
            <person name="Steiling M."/>
            <person name="Sedano C."/>
            <person name="Wolfe A."/>
            <person name="Putonti C."/>
        </authorList>
    </citation>
    <scope>NUCLEOTIDE SEQUENCE</scope>
    <source>
        <strain evidence="4">UMB5661</strain>
    </source>
</reference>
<evidence type="ECO:0000313" key="5">
    <source>
        <dbReference type="Proteomes" id="UP000067598"/>
    </source>
</evidence>
<keyword evidence="4" id="KW-0378">Hydrolase</keyword>
<dbReference type="Proteomes" id="UP000067598">
    <property type="component" value="Unassembled WGS sequence"/>
</dbReference>
<keyword evidence="1" id="KW-0732">Signal</keyword>
<dbReference type="Gene3D" id="3.40.50.1820">
    <property type="entry name" value="alpha/beta hydrolase"/>
    <property type="match status" value="1"/>
</dbReference>
<dbReference type="InterPro" id="IPR029058">
    <property type="entry name" value="AB_hydrolase_fold"/>
</dbReference>
<dbReference type="InterPro" id="IPR022742">
    <property type="entry name" value="Hydrolase_4"/>
</dbReference>
<name>A0A125P6I4_9LACO</name>
<evidence type="ECO:0000256" key="1">
    <source>
        <dbReference type="SAM" id="SignalP"/>
    </source>
</evidence>
<evidence type="ECO:0000259" key="2">
    <source>
        <dbReference type="Pfam" id="PF12146"/>
    </source>
</evidence>
<reference evidence="3 5" key="1">
    <citation type="journal article" date="2016" name="Microbiology (Mosc.)">
        <title>Comparison of Lactobacillus crispatus isolates from Lactobacillus-dominated vaginal microbiomes with isolates from microbiomes containing bacterial vaginosis-associated bacteria.</title>
        <authorList>
            <person name="Abdelmaksoud A.A."/>
            <person name="Koparde V.N."/>
            <person name="Sheth N.U."/>
            <person name="Serrano M.G."/>
            <person name="Glascock A.L."/>
            <person name="Fettweis J.M."/>
            <person name="Strauss Iii J.F."/>
            <person name="Buck G.A."/>
            <person name="Jefferson K.K."/>
        </authorList>
    </citation>
    <scope>NUCLEOTIDE SEQUENCE [LARGE SCALE GENOMIC DNA]</scope>
    <source>
        <strain evidence="3 5">VMC3</strain>
    </source>
</reference>
<gene>
    <name evidence="3" type="ORF">AEL95_01465</name>
    <name evidence="4" type="ORF">RON39_00260</name>
</gene>
<accession>A0A125P6I4</accession>
<protein>
    <submittedName>
        <fullName evidence="4">Alpha/beta hydrolase</fullName>
    </submittedName>
    <submittedName>
        <fullName evidence="3">Family S9 peptidase</fullName>
    </submittedName>
</protein>
<dbReference type="Pfam" id="PF12146">
    <property type="entry name" value="Hydrolase_4"/>
    <property type="match status" value="1"/>
</dbReference>
<dbReference type="EMBL" id="JAVTXN010000001">
    <property type="protein sequence ID" value="MDT9608581.1"/>
    <property type="molecule type" value="Genomic_DNA"/>
</dbReference>
<dbReference type="InterPro" id="IPR052920">
    <property type="entry name" value="DNA-binding_regulatory"/>
</dbReference>
<dbReference type="GO" id="GO:0016787">
    <property type="term" value="F:hydrolase activity"/>
    <property type="evidence" value="ECO:0007669"/>
    <property type="project" value="UniProtKB-KW"/>
</dbReference>
<feature type="chain" id="PRO_5042681461" evidence="1">
    <location>
        <begin position="20"/>
        <end position="309"/>
    </location>
</feature>
<dbReference type="PANTHER" id="PTHR43358:SF4">
    <property type="entry name" value="ALPHA_BETA HYDROLASE FOLD-1 DOMAIN-CONTAINING PROTEIN"/>
    <property type="match status" value="1"/>
</dbReference>
<dbReference type="Proteomes" id="UP001253287">
    <property type="component" value="Unassembled WGS sequence"/>
</dbReference>
<proteinExistence type="predicted"/>
<dbReference type="SUPFAM" id="SSF53474">
    <property type="entry name" value="alpha/beta-Hydrolases"/>
    <property type="match status" value="1"/>
</dbReference>
<evidence type="ECO:0000313" key="4">
    <source>
        <dbReference type="EMBL" id="MDT9608581.1"/>
    </source>
</evidence>
<dbReference type="PANTHER" id="PTHR43358">
    <property type="entry name" value="ALPHA/BETA-HYDROLASE"/>
    <property type="match status" value="1"/>
</dbReference>
<sequence>MKKKLLLSSALIAGAGLFAASEYFFKMAMTPFNKKADSKELSGKDPLYRDKVWFRDFSKKKWTLKTDSGITLFAQYLDQHAKKTAILLHGFMSDGDSMAGFAKMFYDFGYNVLVPDARAQGRSEGKYIGYGWVEKDDILRWIYQVIDQTGTNAKIVIMGQSMGGATAMMVSGMLLPPQVKAFIEDCGYSTVKGEINYQAQNLFHMKAFPRFPIVDLVSGINRVKNGFYLKDASAVAQLNKNTRPFLFIHGGKDHFVPTKMVWQNYAATAAPKQIWLAPLAGHALSYPMYPKQYRQQVERFLQKYVGQFL</sequence>
<dbReference type="EMBL" id="LJGP01000007">
    <property type="protein sequence ID" value="KWU04536.1"/>
    <property type="molecule type" value="Genomic_DNA"/>
</dbReference>
<dbReference type="RefSeq" id="WP_060461720.1">
    <property type="nucleotide sequence ID" value="NZ_AP025162.1"/>
</dbReference>
<feature type="domain" description="Serine aminopeptidase S33" evidence="2">
    <location>
        <begin position="80"/>
        <end position="183"/>
    </location>
</feature>
<evidence type="ECO:0000313" key="3">
    <source>
        <dbReference type="EMBL" id="KWU04536.1"/>
    </source>
</evidence>
<comment type="caution">
    <text evidence="3">The sequence shown here is derived from an EMBL/GenBank/DDBJ whole genome shotgun (WGS) entry which is preliminary data.</text>
</comment>